<accession>A0A6A6ZLW7</accession>
<sequence length="200" mass="19921">MGFPYSIVLSSVIALAAASLDPQITPRAQLDARQNADPAFLGWPVGASQTFSPRSCDFPATLSRSGSLAQCCAPNAPCVFWTACTGNLLLAAQTSLACDQGYCNTAVLVQSAGASNGQEYLGCWPTSYGSARFSVVAVTPAGSSGTPGSTAATRVSSSVVGGTSAAASASAAQSSGAASDVGRKPWTGVIGVVAVLFGMV</sequence>
<protein>
    <recommendedName>
        <fullName evidence="4">Extracellular membrane protein CFEM domain-containing protein</fullName>
    </recommendedName>
</protein>
<dbReference type="AlphaFoldDB" id="A0A6A6ZLW7"/>
<dbReference type="Proteomes" id="UP000799424">
    <property type="component" value="Unassembled WGS sequence"/>
</dbReference>
<evidence type="ECO:0000256" key="1">
    <source>
        <dbReference type="SAM" id="SignalP"/>
    </source>
</evidence>
<reference evidence="2" key="1">
    <citation type="journal article" date="2020" name="Stud. Mycol.">
        <title>101 Dothideomycetes genomes: a test case for predicting lifestyles and emergence of pathogens.</title>
        <authorList>
            <person name="Haridas S."/>
            <person name="Albert R."/>
            <person name="Binder M."/>
            <person name="Bloem J."/>
            <person name="Labutti K."/>
            <person name="Salamov A."/>
            <person name="Andreopoulos B."/>
            <person name="Baker S."/>
            <person name="Barry K."/>
            <person name="Bills G."/>
            <person name="Bluhm B."/>
            <person name="Cannon C."/>
            <person name="Castanera R."/>
            <person name="Culley D."/>
            <person name="Daum C."/>
            <person name="Ezra D."/>
            <person name="Gonzalez J."/>
            <person name="Henrissat B."/>
            <person name="Kuo A."/>
            <person name="Liang C."/>
            <person name="Lipzen A."/>
            <person name="Lutzoni F."/>
            <person name="Magnuson J."/>
            <person name="Mondo S."/>
            <person name="Nolan M."/>
            <person name="Ohm R."/>
            <person name="Pangilinan J."/>
            <person name="Park H.-J."/>
            <person name="Ramirez L."/>
            <person name="Alfaro M."/>
            <person name="Sun H."/>
            <person name="Tritt A."/>
            <person name="Yoshinaga Y."/>
            <person name="Zwiers L.-H."/>
            <person name="Turgeon B."/>
            <person name="Goodwin S."/>
            <person name="Spatafora J."/>
            <person name="Crous P."/>
            <person name="Grigoriev I."/>
        </authorList>
    </citation>
    <scope>NUCLEOTIDE SEQUENCE</scope>
    <source>
        <strain evidence="2">CBS 113818</strain>
    </source>
</reference>
<evidence type="ECO:0008006" key="4">
    <source>
        <dbReference type="Google" id="ProtNLM"/>
    </source>
</evidence>
<name>A0A6A6ZLW7_9PLEO</name>
<keyword evidence="3" id="KW-1185">Reference proteome</keyword>
<feature type="signal peptide" evidence="1">
    <location>
        <begin position="1"/>
        <end position="18"/>
    </location>
</feature>
<feature type="chain" id="PRO_5025516116" description="Extracellular membrane protein CFEM domain-containing protein" evidence="1">
    <location>
        <begin position="19"/>
        <end position="200"/>
    </location>
</feature>
<gene>
    <name evidence="2" type="ORF">CC86DRAFT_470961</name>
</gene>
<proteinExistence type="predicted"/>
<keyword evidence="1" id="KW-0732">Signal</keyword>
<evidence type="ECO:0000313" key="2">
    <source>
        <dbReference type="EMBL" id="KAF2821225.1"/>
    </source>
</evidence>
<dbReference type="OrthoDB" id="3791842at2759"/>
<organism evidence="2 3">
    <name type="scientific">Ophiobolus disseminans</name>
    <dbReference type="NCBI Taxonomy" id="1469910"/>
    <lineage>
        <taxon>Eukaryota</taxon>
        <taxon>Fungi</taxon>
        <taxon>Dikarya</taxon>
        <taxon>Ascomycota</taxon>
        <taxon>Pezizomycotina</taxon>
        <taxon>Dothideomycetes</taxon>
        <taxon>Pleosporomycetidae</taxon>
        <taxon>Pleosporales</taxon>
        <taxon>Pleosporineae</taxon>
        <taxon>Phaeosphaeriaceae</taxon>
        <taxon>Ophiobolus</taxon>
    </lineage>
</organism>
<evidence type="ECO:0000313" key="3">
    <source>
        <dbReference type="Proteomes" id="UP000799424"/>
    </source>
</evidence>
<dbReference type="EMBL" id="MU006238">
    <property type="protein sequence ID" value="KAF2821225.1"/>
    <property type="molecule type" value="Genomic_DNA"/>
</dbReference>